<dbReference type="HOGENOM" id="CLU_009123_6_0_1"/>
<dbReference type="OrthoDB" id="2790258at2759"/>
<dbReference type="Proteomes" id="UP000053257">
    <property type="component" value="Unassembled WGS sequence"/>
</dbReference>
<dbReference type="InterPro" id="IPR012337">
    <property type="entry name" value="RNaseH-like_sf"/>
</dbReference>
<feature type="non-terminal residue" evidence="1">
    <location>
        <position position="1"/>
    </location>
</feature>
<dbReference type="SUPFAM" id="SSF53098">
    <property type="entry name" value="Ribonuclease H-like"/>
    <property type="match status" value="1"/>
</dbReference>
<protein>
    <recommendedName>
        <fullName evidence="3">HAT C-terminal dimerisation domain-containing protein</fullName>
    </recommendedName>
</protein>
<reference evidence="1 2" key="1">
    <citation type="journal article" date="2014" name="PLoS Genet.">
        <title>Analysis of the Phlebiopsis gigantea genome, transcriptome and secretome provides insight into its pioneer colonization strategies of wood.</title>
        <authorList>
            <person name="Hori C."/>
            <person name="Ishida T."/>
            <person name="Igarashi K."/>
            <person name="Samejima M."/>
            <person name="Suzuki H."/>
            <person name="Master E."/>
            <person name="Ferreira P."/>
            <person name="Ruiz-Duenas F.J."/>
            <person name="Held B."/>
            <person name="Canessa P."/>
            <person name="Larrondo L.F."/>
            <person name="Schmoll M."/>
            <person name="Druzhinina I.S."/>
            <person name="Kubicek C.P."/>
            <person name="Gaskell J.A."/>
            <person name="Kersten P."/>
            <person name="St John F."/>
            <person name="Glasner J."/>
            <person name="Sabat G."/>
            <person name="Splinter BonDurant S."/>
            <person name="Syed K."/>
            <person name="Yadav J."/>
            <person name="Mgbeahuruike A.C."/>
            <person name="Kovalchuk A."/>
            <person name="Asiegbu F.O."/>
            <person name="Lackner G."/>
            <person name="Hoffmeister D."/>
            <person name="Rencoret J."/>
            <person name="Gutierrez A."/>
            <person name="Sun H."/>
            <person name="Lindquist E."/>
            <person name="Barry K."/>
            <person name="Riley R."/>
            <person name="Grigoriev I.V."/>
            <person name="Henrissat B."/>
            <person name="Kues U."/>
            <person name="Berka R.M."/>
            <person name="Martinez A.T."/>
            <person name="Covert S.F."/>
            <person name="Blanchette R.A."/>
            <person name="Cullen D."/>
        </authorList>
    </citation>
    <scope>NUCLEOTIDE SEQUENCE [LARGE SCALE GENOMIC DNA]</scope>
    <source>
        <strain evidence="1 2">11061_1 CR5-6</strain>
    </source>
</reference>
<keyword evidence="2" id="KW-1185">Reference proteome</keyword>
<accession>A0A0C3NFB7</accession>
<sequence>RCFPHVINLCVKAALDELPQVENLISLLREAGTLSDADLPYIEILRDDPVKCTREFVGNARKSILRREDLQDAITEANMKSLFGEGVEVNPESALLRDMDVRWSSSFLMVDRFLELAPALDILVSCERHAELSTSLLAKQGRDVLADIREYLYIPFTLQETLAAELTPTVSLVFPSYWEFSDLLGLAQKKFRLLSHAVNATSKKLDHYLSLMRRNKVCAIATSKNLSYFIVCCYADSVHQFSTPLSSSSGCRCIVQKASSRQQNADCVKQ</sequence>
<dbReference type="EMBL" id="KN840620">
    <property type="protein sequence ID" value="KIP03364.1"/>
    <property type="molecule type" value="Genomic_DNA"/>
</dbReference>
<proteinExistence type="predicted"/>
<evidence type="ECO:0008006" key="3">
    <source>
        <dbReference type="Google" id="ProtNLM"/>
    </source>
</evidence>
<dbReference type="STRING" id="745531.A0A0C3NFB7"/>
<organism evidence="1 2">
    <name type="scientific">Phlebiopsis gigantea (strain 11061_1 CR5-6)</name>
    <name type="common">White-rot fungus</name>
    <name type="synonym">Peniophora gigantea</name>
    <dbReference type="NCBI Taxonomy" id="745531"/>
    <lineage>
        <taxon>Eukaryota</taxon>
        <taxon>Fungi</taxon>
        <taxon>Dikarya</taxon>
        <taxon>Basidiomycota</taxon>
        <taxon>Agaricomycotina</taxon>
        <taxon>Agaricomycetes</taxon>
        <taxon>Polyporales</taxon>
        <taxon>Phanerochaetaceae</taxon>
        <taxon>Phlebiopsis</taxon>
    </lineage>
</organism>
<name>A0A0C3NFB7_PHLG1</name>
<evidence type="ECO:0000313" key="1">
    <source>
        <dbReference type="EMBL" id="KIP03364.1"/>
    </source>
</evidence>
<dbReference type="AlphaFoldDB" id="A0A0C3NFB7"/>
<gene>
    <name evidence="1" type="ORF">PHLGIDRAFT_497388</name>
</gene>
<evidence type="ECO:0000313" key="2">
    <source>
        <dbReference type="Proteomes" id="UP000053257"/>
    </source>
</evidence>